<dbReference type="AlphaFoldDB" id="A0A380FI14"/>
<evidence type="ECO:0000313" key="4">
    <source>
        <dbReference type="Proteomes" id="UP000321057"/>
    </source>
</evidence>
<reference evidence="1 4" key="2">
    <citation type="submission" date="2019-07" db="EMBL/GenBank/DDBJ databases">
        <title>Whole genome shotgun sequence of Staphylococcus gallinarum NBRC 109767.</title>
        <authorList>
            <person name="Hosoyama A."/>
            <person name="Uohara A."/>
            <person name="Ohji S."/>
            <person name="Ichikawa N."/>
        </authorList>
    </citation>
    <scope>NUCLEOTIDE SEQUENCE [LARGE SCALE GENOMIC DNA]</scope>
    <source>
        <strain evidence="1 4">NBRC 109767</strain>
    </source>
</reference>
<accession>A0A380FI14</accession>
<gene>
    <name evidence="2" type="ORF">NCTC12195_03257</name>
    <name evidence="1" type="ORF">SGA02_13600</name>
</gene>
<dbReference type="OrthoDB" id="2413380at2"/>
<proteinExistence type="predicted"/>
<dbReference type="RefSeq" id="WP_042738317.1">
    <property type="nucleotide sequence ID" value="NZ_BKAX01000003.1"/>
</dbReference>
<keyword evidence="4" id="KW-1185">Reference proteome</keyword>
<dbReference type="Proteomes" id="UP000321057">
    <property type="component" value="Unassembled WGS sequence"/>
</dbReference>
<evidence type="ECO:0008006" key="5">
    <source>
        <dbReference type="Google" id="ProtNLM"/>
    </source>
</evidence>
<protein>
    <recommendedName>
        <fullName evidence="5">Phage protein</fullName>
    </recommendedName>
</protein>
<name>A0A380FI14_STAGA</name>
<evidence type="ECO:0000313" key="2">
    <source>
        <dbReference type="EMBL" id="SUM33788.1"/>
    </source>
</evidence>
<sequence length="96" mass="10943">MAYEYEHRNIKANVYSGLATNESVEELQEVYGKAKAWDTLKELLMKEYPEVAHLAHVSNGEGERGEISKHGEVLEHMDKLDGTNEFSNLLSDMEDE</sequence>
<dbReference type="Proteomes" id="UP000255277">
    <property type="component" value="Unassembled WGS sequence"/>
</dbReference>
<dbReference type="EMBL" id="UHDK01000001">
    <property type="protein sequence ID" value="SUM33788.1"/>
    <property type="molecule type" value="Genomic_DNA"/>
</dbReference>
<organism evidence="2 3">
    <name type="scientific">Staphylococcus gallinarum</name>
    <dbReference type="NCBI Taxonomy" id="1293"/>
    <lineage>
        <taxon>Bacteria</taxon>
        <taxon>Bacillati</taxon>
        <taxon>Bacillota</taxon>
        <taxon>Bacilli</taxon>
        <taxon>Bacillales</taxon>
        <taxon>Staphylococcaceae</taxon>
        <taxon>Staphylococcus</taxon>
    </lineage>
</organism>
<evidence type="ECO:0000313" key="1">
    <source>
        <dbReference type="EMBL" id="GEQ05532.1"/>
    </source>
</evidence>
<evidence type="ECO:0000313" key="3">
    <source>
        <dbReference type="Proteomes" id="UP000255277"/>
    </source>
</evidence>
<reference evidence="2 3" key="1">
    <citation type="submission" date="2018-06" db="EMBL/GenBank/DDBJ databases">
        <authorList>
            <consortium name="Pathogen Informatics"/>
            <person name="Doyle S."/>
        </authorList>
    </citation>
    <scope>NUCLEOTIDE SEQUENCE [LARGE SCALE GENOMIC DNA]</scope>
    <source>
        <strain evidence="2 3">NCTC12195</strain>
    </source>
</reference>
<dbReference type="EMBL" id="BKAX01000003">
    <property type="protein sequence ID" value="GEQ05532.1"/>
    <property type="molecule type" value="Genomic_DNA"/>
</dbReference>